<organism evidence="2 3">
    <name type="scientific">Polarella glacialis</name>
    <name type="common">Dinoflagellate</name>
    <dbReference type="NCBI Taxonomy" id="89957"/>
    <lineage>
        <taxon>Eukaryota</taxon>
        <taxon>Sar</taxon>
        <taxon>Alveolata</taxon>
        <taxon>Dinophyceae</taxon>
        <taxon>Suessiales</taxon>
        <taxon>Suessiaceae</taxon>
        <taxon>Polarella</taxon>
    </lineage>
</organism>
<evidence type="ECO:0000256" key="1">
    <source>
        <dbReference type="SAM" id="MobiDB-lite"/>
    </source>
</evidence>
<comment type="caution">
    <text evidence="2">The sequence shown here is derived from an EMBL/GenBank/DDBJ whole genome shotgun (WGS) entry which is preliminary data.</text>
</comment>
<gene>
    <name evidence="2" type="ORF">PGLA1383_LOCUS41955</name>
</gene>
<protein>
    <submittedName>
        <fullName evidence="2">Uncharacterized protein</fullName>
    </submittedName>
</protein>
<dbReference type="OrthoDB" id="444722at2759"/>
<accession>A0A813GHX5</accession>
<reference evidence="2" key="1">
    <citation type="submission" date="2021-02" db="EMBL/GenBank/DDBJ databases">
        <authorList>
            <person name="Dougan E. K."/>
            <person name="Rhodes N."/>
            <person name="Thang M."/>
            <person name="Chan C."/>
        </authorList>
    </citation>
    <scope>NUCLEOTIDE SEQUENCE</scope>
</reference>
<evidence type="ECO:0000313" key="2">
    <source>
        <dbReference type="EMBL" id="CAE8624853.1"/>
    </source>
</evidence>
<sequence length="401" mass="43503">MKAYIALSEKVAHEVEAAGCLTNTMLGPHAKWLPMKESPKLAVDRAVEGTAISGLIAVEPVTLYVLEVALSESQVLELFQEEKLVRIKKTEGWQWNCGLQLSSFSHQWLQCTVPPMGIDAWADSTLAGKYIGKSSSTCAECGVTGKTTWASRGPESQDFCGHCWQKAMYERWQKANEQMEEPCLSATLTQALFSTSDGLLPTSMPMSAYAKLTGRRLDMPDMSSSGSESSRSSVVVSRIAQASNTLLPSAKGKPAPPGLWQCRSFPKLHPKLKRHIFGTPSRMGHEKWLNPEIVVGTKSWLEANGGSYKRGAMDPGRSEWVMQSGGTIHGNFSQDEYPVFGWQPPGGSRWSPTRNPNGSLKGPAPGTVQKGSLYSANTSQSTLLSGSKFSLLGKSQSVGDI</sequence>
<evidence type="ECO:0000313" key="3">
    <source>
        <dbReference type="Proteomes" id="UP000654075"/>
    </source>
</evidence>
<proteinExistence type="predicted"/>
<feature type="non-terminal residue" evidence="2">
    <location>
        <position position="401"/>
    </location>
</feature>
<feature type="region of interest" description="Disordered" evidence="1">
    <location>
        <begin position="343"/>
        <end position="375"/>
    </location>
</feature>
<dbReference type="Proteomes" id="UP000654075">
    <property type="component" value="Unassembled WGS sequence"/>
</dbReference>
<name>A0A813GHX5_POLGL</name>
<dbReference type="EMBL" id="CAJNNV010028510">
    <property type="protein sequence ID" value="CAE8624853.1"/>
    <property type="molecule type" value="Genomic_DNA"/>
</dbReference>
<dbReference type="AlphaFoldDB" id="A0A813GHX5"/>
<feature type="non-terminal residue" evidence="2">
    <location>
        <position position="1"/>
    </location>
</feature>
<keyword evidence="3" id="KW-1185">Reference proteome</keyword>